<keyword evidence="4" id="KW-1185">Reference proteome</keyword>
<organism evidence="3 4">
    <name type="scientific">Oesophagostomum dentatum</name>
    <name type="common">Nodular worm</name>
    <dbReference type="NCBI Taxonomy" id="61180"/>
    <lineage>
        <taxon>Eukaryota</taxon>
        <taxon>Metazoa</taxon>
        <taxon>Ecdysozoa</taxon>
        <taxon>Nematoda</taxon>
        <taxon>Chromadorea</taxon>
        <taxon>Rhabditida</taxon>
        <taxon>Rhabditina</taxon>
        <taxon>Rhabditomorpha</taxon>
        <taxon>Strongyloidea</taxon>
        <taxon>Strongylidae</taxon>
        <taxon>Oesophagostomum</taxon>
    </lineage>
</organism>
<proteinExistence type="inferred from homology"/>
<evidence type="ECO:0000313" key="4">
    <source>
        <dbReference type="Proteomes" id="UP000053660"/>
    </source>
</evidence>
<evidence type="ECO:0000256" key="2">
    <source>
        <dbReference type="RuleBase" id="RU363116"/>
    </source>
</evidence>
<comment type="function">
    <text evidence="2">May mediate accelerated ATP-independent bidirectional transbilayer migration of phospholipids upon binding calcium ions that results in a loss of phospholipid asymmetry in the plasma membrane.</text>
</comment>
<evidence type="ECO:0000256" key="1">
    <source>
        <dbReference type="ARBA" id="ARBA00005350"/>
    </source>
</evidence>
<comment type="similarity">
    <text evidence="1 2">Belongs to the phospholipid scramblase family.</text>
</comment>
<sequence length="243" mass="26550">MSNYATAPPAQAPPPPGTFVIQPGYGPPQMQMMPMQPDQAPYMTPTITAQPGAFPGQTAIWMPMPQPIDGVPPGLEYLTMVDKIMVNQIFEVMELITGFETKNRYALTNANGEQVYYALEESGCCERQCCGSSRGFTMHVVDNFKREVLLIRRPFKCCGGGCGGLLANFGCCATECTVESPPGNMIGTVEQKWAFCASALRIKDENDKEILRTEGPCCCMMCGCQDKEFPVSSTLIGDRRSNP</sequence>
<evidence type="ECO:0000313" key="3">
    <source>
        <dbReference type="EMBL" id="KHJ89625.1"/>
    </source>
</evidence>
<protein>
    <recommendedName>
        <fullName evidence="2">Phospholipid scramblase</fullName>
    </recommendedName>
</protein>
<dbReference type="InterPro" id="IPR005552">
    <property type="entry name" value="Scramblase"/>
</dbReference>
<dbReference type="Pfam" id="PF03803">
    <property type="entry name" value="Scramblase"/>
    <property type="match status" value="1"/>
</dbReference>
<accession>A0A0B1T2P7</accession>
<dbReference type="PANTHER" id="PTHR23248:SF63">
    <property type="entry name" value="PHOSPHOLIPID SCRAMBLASE"/>
    <property type="match status" value="1"/>
</dbReference>
<keyword evidence="2" id="KW-0106">Calcium</keyword>
<gene>
    <name evidence="3" type="ORF">OESDEN_10546</name>
</gene>
<dbReference type="Proteomes" id="UP000053660">
    <property type="component" value="Unassembled WGS sequence"/>
</dbReference>
<dbReference type="EMBL" id="KN553968">
    <property type="protein sequence ID" value="KHJ89625.1"/>
    <property type="molecule type" value="Genomic_DNA"/>
</dbReference>
<dbReference type="GO" id="GO:0017128">
    <property type="term" value="F:phospholipid scramblase activity"/>
    <property type="evidence" value="ECO:0007669"/>
    <property type="project" value="InterPro"/>
</dbReference>
<keyword evidence="2" id="KW-0564">Palmitate</keyword>
<dbReference type="PANTHER" id="PTHR23248">
    <property type="entry name" value="PHOSPHOLIPID SCRAMBLASE-RELATED"/>
    <property type="match status" value="1"/>
</dbReference>
<dbReference type="GO" id="GO:0005886">
    <property type="term" value="C:plasma membrane"/>
    <property type="evidence" value="ECO:0007669"/>
    <property type="project" value="TreeGrafter"/>
</dbReference>
<name>A0A0B1T2P7_OESDE</name>
<reference evidence="3 4" key="1">
    <citation type="submission" date="2014-03" db="EMBL/GenBank/DDBJ databases">
        <title>Draft genome of the hookworm Oesophagostomum dentatum.</title>
        <authorList>
            <person name="Mitreva M."/>
        </authorList>
    </citation>
    <scope>NUCLEOTIDE SEQUENCE [LARGE SCALE GENOMIC DNA]</scope>
    <source>
        <strain evidence="3 4">OD-Hann</strain>
    </source>
</reference>
<comment type="cofactor">
    <cofactor evidence="2">
        <name>Ca(2+)</name>
        <dbReference type="ChEBI" id="CHEBI:29108"/>
    </cofactor>
</comment>
<keyword evidence="2" id="KW-0449">Lipoprotein</keyword>
<dbReference type="AlphaFoldDB" id="A0A0B1T2P7"/>
<dbReference type="OrthoDB" id="10041953at2759"/>